<keyword evidence="3" id="KW-1185">Reference proteome</keyword>
<keyword evidence="1" id="KW-0812">Transmembrane</keyword>
<accession>A0A449BF50</accession>
<dbReference type="RefSeq" id="WP_026389981.1">
    <property type="nucleotide sequence ID" value="NZ_LR215048.1"/>
</dbReference>
<evidence type="ECO:0000256" key="1">
    <source>
        <dbReference type="SAM" id="Phobius"/>
    </source>
</evidence>
<dbReference type="AlphaFoldDB" id="A0A449BF50"/>
<name>A0A449BF50_HAPAX</name>
<dbReference type="Proteomes" id="UP000289841">
    <property type="component" value="Chromosome"/>
</dbReference>
<evidence type="ECO:0000313" key="3">
    <source>
        <dbReference type="Proteomes" id="UP000289841"/>
    </source>
</evidence>
<gene>
    <name evidence="2" type="ORF">NCTC10138_01460</name>
</gene>
<sequence>MKNKMIITINAFFKKIVENKHGKIKHRSFVLPLLLFGLSSKVLSIIIVVLSIIIFIIVIYLTIIFLRVKENKSNYQSLLEYQYDIKNDLLSHDEVKYNDSRKINNIINKRE</sequence>
<proteinExistence type="predicted"/>
<keyword evidence="1" id="KW-0472">Membrane</keyword>
<protein>
    <submittedName>
        <fullName evidence="2">Uncharacterized protein</fullName>
    </submittedName>
</protein>
<organism evidence="2 3">
    <name type="scientific">Haploplasma axanthum</name>
    <name type="common">Acholeplasma axanthum</name>
    <dbReference type="NCBI Taxonomy" id="29552"/>
    <lineage>
        <taxon>Bacteria</taxon>
        <taxon>Bacillati</taxon>
        <taxon>Mycoplasmatota</taxon>
        <taxon>Mollicutes</taxon>
        <taxon>Acholeplasmatales</taxon>
        <taxon>Acholeplasmataceae</taxon>
        <taxon>Haploplasma</taxon>
    </lineage>
</organism>
<evidence type="ECO:0000313" key="2">
    <source>
        <dbReference type="EMBL" id="VEU81069.1"/>
    </source>
</evidence>
<dbReference type="STRING" id="1278311.GCA_000428705_00152"/>
<keyword evidence="1" id="KW-1133">Transmembrane helix</keyword>
<dbReference type="EMBL" id="LR215048">
    <property type="protein sequence ID" value="VEU81069.1"/>
    <property type="molecule type" value="Genomic_DNA"/>
</dbReference>
<feature type="transmembrane region" description="Helical" evidence="1">
    <location>
        <begin position="42"/>
        <end position="66"/>
    </location>
</feature>
<dbReference type="KEGG" id="aaxa:NCTC10138_01460"/>
<reference evidence="2 3" key="1">
    <citation type="submission" date="2019-01" db="EMBL/GenBank/DDBJ databases">
        <authorList>
            <consortium name="Pathogen Informatics"/>
        </authorList>
    </citation>
    <scope>NUCLEOTIDE SEQUENCE [LARGE SCALE GENOMIC DNA]</scope>
    <source>
        <strain evidence="2 3">NCTC10138</strain>
    </source>
</reference>